<dbReference type="Proteomes" id="UP000078596">
    <property type="component" value="Chromosome"/>
</dbReference>
<reference evidence="1 2" key="1">
    <citation type="submission" date="2016-06" db="EMBL/GenBank/DDBJ databases">
        <title>Insight into the functional genes involving in sulfur oxidation in Pearl River water.</title>
        <authorList>
            <person name="Luo J."/>
            <person name="Tan X."/>
            <person name="Lin W."/>
        </authorList>
    </citation>
    <scope>NUCLEOTIDE SEQUENCE [LARGE SCALE GENOMIC DNA]</scope>
    <source>
        <strain evidence="1 2">LS2</strain>
    </source>
</reference>
<dbReference type="AlphaFoldDB" id="A0A191ZEZ2"/>
<evidence type="ECO:0000313" key="1">
    <source>
        <dbReference type="EMBL" id="ANJ66446.1"/>
    </source>
</evidence>
<sequence>MLLQTLSEPETGFLRHVERFILDGWQECPSRAEANILLAAAGNSVAQQCMARYAVGMVWLSWYYAPAWSWLSPVIEQCARYVHSTTFLHVQQLTQLLKHIPLHDRPRQQPQHIEHMVREAEMIIYLKTGRWTPPVPMP</sequence>
<accession>A0A191ZEZ2</accession>
<gene>
    <name evidence="1" type="ORF">A9404_02785</name>
</gene>
<keyword evidence="2" id="KW-1185">Reference proteome</keyword>
<evidence type="ECO:0000313" key="2">
    <source>
        <dbReference type="Proteomes" id="UP000078596"/>
    </source>
</evidence>
<dbReference type="KEGG" id="haz:A9404_02785"/>
<proteinExistence type="predicted"/>
<dbReference type="EMBL" id="CP016027">
    <property type="protein sequence ID" value="ANJ66446.1"/>
    <property type="molecule type" value="Genomic_DNA"/>
</dbReference>
<name>A0A191ZEZ2_9GAMM</name>
<protein>
    <submittedName>
        <fullName evidence="1">Uncharacterized protein</fullName>
    </submittedName>
</protein>
<organism evidence="1 2">
    <name type="scientific">Halothiobacillus diazotrophicus</name>
    <dbReference type="NCBI Taxonomy" id="1860122"/>
    <lineage>
        <taxon>Bacteria</taxon>
        <taxon>Pseudomonadati</taxon>
        <taxon>Pseudomonadota</taxon>
        <taxon>Gammaproteobacteria</taxon>
        <taxon>Chromatiales</taxon>
        <taxon>Halothiobacillaceae</taxon>
        <taxon>Halothiobacillus</taxon>
    </lineage>
</organism>